<organism evidence="6 7">
    <name type="scientific">Steinernema hermaphroditum</name>
    <dbReference type="NCBI Taxonomy" id="289476"/>
    <lineage>
        <taxon>Eukaryota</taxon>
        <taxon>Metazoa</taxon>
        <taxon>Ecdysozoa</taxon>
        <taxon>Nematoda</taxon>
        <taxon>Chromadorea</taxon>
        <taxon>Rhabditida</taxon>
        <taxon>Tylenchina</taxon>
        <taxon>Panagrolaimomorpha</taxon>
        <taxon>Strongyloidoidea</taxon>
        <taxon>Steinernematidae</taxon>
        <taxon>Steinernema</taxon>
    </lineage>
</organism>
<name>A0AA39LET5_9BILA</name>
<dbReference type="EMBL" id="JAUCMV010000005">
    <property type="protein sequence ID" value="KAK0394414.1"/>
    <property type="molecule type" value="Genomic_DNA"/>
</dbReference>
<feature type="chain" id="PRO_5041339252" description="Glycoprotein hormone subunit beta domain-containing protein" evidence="4">
    <location>
        <begin position="17"/>
        <end position="139"/>
    </location>
</feature>
<keyword evidence="4" id="KW-0732">Signal</keyword>
<dbReference type="SUPFAM" id="SSF57501">
    <property type="entry name" value="Cystine-knot cytokines"/>
    <property type="match status" value="1"/>
</dbReference>
<keyword evidence="7" id="KW-1185">Reference proteome</keyword>
<dbReference type="GO" id="GO:0005576">
    <property type="term" value="C:extracellular region"/>
    <property type="evidence" value="ECO:0007669"/>
    <property type="project" value="UniProtKB-SubCell"/>
</dbReference>
<dbReference type="InterPro" id="IPR006208">
    <property type="entry name" value="Glyco_hormone_CN"/>
</dbReference>
<keyword evidence="3" id="KW-1015">Disulfide bond</keyword>
<evidence type="ECO:0000313" key="7">
    <source>
        <dbReference type="Proteomes" id="UP001175271"/>
    </source>
</evidence>
<dbReference type="Gene3D" id="2.10.90.10">
    <property type="entry name" value="Cystine-knot cytokines"/>
    <property type="match status" value="1"/>
</dbReference>
<gene>
    <name evidence="6" type="ORF">QR680_000721</name>
</gene>
<evidence type="ECO:0000256" key="1">
    <source>
        <dbReference type="ARBA" id="ARBA00004613"/>
    </source>
</evidence>
<proteinExistence type="predicted"/>
<evidence type="ECO:0000256" key="3">
    <source>
        <dbReference type="ARBA" id="ARBA00023157"/>
    </source>
</evidence>
<dbReference type="Pfam" id="PF00007">
    <property type="entry name" value="Cys_knot"/>
    <property type="match status" value="1"/>
</dbReference>
<comment type="caution">
    <text evidence="6">The sequence shown here is derived from an EMBL/GenBank/DDBJ whole genome shotgun (WGS) entry which is preliminary data.</text>
</comment>
<evidence type="ECO:0000259" key="5">
    <source>
        <dbReference type="Pfam" id="PF00007"/>
    </source>
</evidence>
<accession>A0AA39LET5</accession>
<protein>
    <recommendedName>
        <fullName evidence="5">Glycoprotein hormone subunit beta domain-containing protein</fullName>
    </recommendedName>
</protein>
<evidence type="ECO:0000313" key="6">
    <source>
        <dbReference type="EMBL" id="KAK0394414.1"/>
    </source>
</evidence>
<dbReference type="InterPro" id="IPR029034">
    <property type="entry name" value="Cystine-knot_cytokine"/>
</dbReference>
<evidence type="ECO:0000256" key="4">
    <source>
        <dbReference type="SAM" id="SignalP"/>
    </source>
</evidence>
<sequence>MRTLVVALFFPLVCEAFKPVLESNDFECRLHEIPTSVATENKHGTCVVKIMKKFCGGFCESTERGTHIFPYRNLNSTMCLYASMIEKTAPYECDYDPTPDVELPLYTYVEPTACQCMPCSSDNPSHCLHVSPIKEDAEE</sequence>
<keyword evidence="2" id="KW-0964">Secreted</keyword>
<feature type="signal peptide" evidence="4">
    <location>
        <begin position="1"/>
        <end position="16"/>
    </location>
</feature>
<comment type="subcellular location">
    <subcellularLocation>
        <location evidence="1">Secreted</location>
    </subcellularLocation>
</comment>
<dbReference type="Proteomes" id="UP001175271">
    <property type="component" value="Unassembled WGS sequence"/>
</dbReference>
<evidence type="ECO:0000256" key="2">
    <source>
        <dbReference type="ARBA" id="ARBA00022525"/>
    </source>
</evidence>
<feature type="domain" description="Glycoprotein hormone subunit beta" evidence="5">
    <location>
        <begin position="28"/>
        <end position="124"/>
    </location>
</feature>
<dbReference type="AlphaFoldDB" id="A0AA39LET5"/>
<reference evidence="6" key="1">
    <citation type="submission" date="2023-06" db="EMBL/GenBank/DDBJ databases">
        <title>Genomic analysis of the entomopathogenic nematode Steinernema hermaphroditum.</title>
        <authorList>
            <person name="Schwarz E.M."/>
            <person name="Heppert J.K."/>
            <person name="Baniya A."/>
            <person name="Schwartz H.T."/>
            <person name="Tan C.-H."/>
            <person name="Antoshechkin I."/>
            <person name="Sternberg P.W."/>
            <person name="Goodrich-Blair H."/>
            <person name="Dillman A.R."/>
        </authorList>
    </citation>
    <scope>NUCLEOTIDE SEQUENCE</scope>
    <source>
        <strain evidence="6">PS9179</strain>
        <tissue evidence="6">Whole animal</tissue>
    </source>
</reference>